<dbReference type="PANTHER" id="PTHR30204:SF98">
    <property type="entry name" value="HTH-TYPE TRANSCRIPTIONAL REGULATOR ADHR"/>
    <property type="match status" value="1"/>
</dbReference>
<dbReference type="AlphaFoldDB" id="A0A4V1LF44"/>
<dbReference type="GO" id="GO:0003700">
    <property type="term" value="F:DNA-binding transcription factor activity"/>
    <property type="evidence" value="ECO:0007669"/>
    <property type="project" value="InterPro"/>
</dbReference>
<dbReference type="Pfam" id="PF13411">
    <property type="entry name" value="MerR_1"/>
    <property type="match status" value="1"/>
</dbReference>
<evidence type="ECO:0000256" key="1">
    <source>
        <dbReference type="ARBA" id="ARBA00023125"/>
    </source>
</evidence>
<reference evidence="3 4" key="1">
    <citation type="submission" date="2018-08" db="EMBL/GenBank/DDBJ databases">
        <title>Lactobacillus suantsai sp. nov., isolated from traditional fermented suan-tsai in Taiwan.</title>
        <authorList>
            <person name="Huang C.-H."/>
        </authorList>
    </citation>
    <scope>NUCLEOTIDE SEQUENCE [LARGE SCALE GENOMIC DNA]</scope>
    <source>
        <strain evidence="3 4">BCRC 12945</strain>
    </source>
</reference>
<dbReference type="SUPFAM" id="SSF46955">
    <property type="entry name" value="Putative DNA-binding domain"/>
    <property type="match status" value="1"/>
</dbReference>
<dbReference type="PANTHER" id="PTHR30204">
    <property type="entry name" value="REDOX-CYCLING DRUG-SENSING TRANSCRIPTIONAL ACTIVATOR SOXR"/>
    <property type="match status" value="1"/>
</dbReference>
<protein>
    <submittedName>
        <fullName evidence="3">MerR family transcriptional regulator</fullName>
    </submittedName>
</protein>
<dbReference type="OrthoDB" id="9806513at2"/>
<organism evidence="3 4">
    <name type="scientific">Levilactobacillus suantsaii</name>
    <dbReference type="NCBI Taxonomy" id="2292255"/>
    <lineage>
        <taxon>Bacteria</taxon>
        <taxon>Bacillati</taxon>
        <taxon>Bacillota</taxon>
        <taxon>Bacilli</taxon>
        <taxon>Lactobacillales</taxon>
        <taxon>Lactobacillaceae</taxon>
        <taxon>Levilactobacillus</taxon>
    </lineage>
</organism>
<feature type="domain" description="HTH merR-type" evidence="2">
    <location>
        <begin position="39"/>
        <end position="108"/>
    </location>
</feature>
<accession>A0A4V1LF44</accession>
<dbReference type="GO" id="GO:0003677">
    <property type="term" value="F:DNA binding"/>
    <property type="evidence" value="ECO:0007669"/>
    <property type="project" value="UniProtKB-KW"/>
</dbReference>
<evidence type="ECO:0000259" key="2">
    <source>
        <dbReference type="PROSITE" id="PS50937"/>
    </source>
</evidence>
<name>A0A4V1LF44_9LACO</name>
<dbReference type="CDD" id="cd01109">
    <property type="entry name" value="HTH_YyaN"/>
    <property type="match status" value="1"/>
</dbReference>
<sequence length="214" mass="24239">MMFLIQRQLNLEFNKDVRVIAGVFIFPLNELTKGCGKMSYSIGEVATMYQVTVPALRFYEQEGLLLPIARDAAGRRQYSAHDLKIVAQIVNLKRTKMPLTDIATYLTLYQEGDATWEDRREVYDKQADRLAQQAAQLAETQVYVAFKQWYADQLVTLGSVQEADFQARSAAEFATHLKNTGQTDQLTTFNRLLAKYPDGLCAVSLKELLVAQTN</sequence>
<proteinExistence type="predicted"/>
<dbReference type="Proteomes" id="UP000290602">
    <property type="component" value="Unassembled WGS sequence"/>
</dbReference>
<dbReference type="SMART" id="SM00422">
    <property type="entry name" value="HTH_MERR"/>
    <property type="match status" value="1"/>
</dbReference>
<dbReference type="Gene3D" id="1.10.1660.10">
    <property type="match status" value="1"/>
</dbReference>
<evidence type="ECO:0000313" key="4">
    <source>
        <dbReference type="Proteomes" id="UP000290602"/>
    </source>
</evidence>
<dbReference type="InterPro" id="IPR047057">
    <property type="entry name" value="MerR_fam"/>
</dbReference>
<keyword evidence="1" id="KW-0238">DNA-binding</keyword>
<dbReference type="InterPro" id="IPR000551">
    <property type="entry name" value="MerR-type_HTH_dom"/>
</dbReference>
<dbReference type="EMBL" id="QXIL01000036">
    <property type="protein sequence ID" value="RXI76099.1"/>
    <property type="molecule type" value="Genomic_DNA"/>
</dbReference>
<gene>
    <name evidence="3" type="ORF">DXH47_11040</name>
</gene>
<evidence type="ECO:0000313" key="3">
    <source>
        <dbReference type="EMBL" id="RXI76099.1"/>
    </source>
</evidence>
<dbReference type="InterPro" id="IPR009061">
    <property type="entry name" value="DNA-bd_dom_put_sf"/>
</dbReference>
<dbReference type="PROSITE" id="PS50937">
    <property type="entry name" value="HTH_MERR_2"/>
    <property type="match status" value="1"/>
</dbReference>
<comment type="caution">
    <text evidence="3">The sequence shown here is derived from an EMBL/GenBank/DDBJ whole genome shotgun (WGS) entry which is preliminary data.</text>
</comment>
<keyword evidence="4" id="KW-1185">Reference proteome</keyword>